<dbReference type="EMBL" id="OU015568">
    <property type="protein sequence ID" value="CAG5077301.1"/>
    <property type="molecule type" value="Genomic_DNA"/>
</dbReference>
<accession>A0ABN7RJN6</accession>
<proteinExistence type="predicted"/>
<organism evidence="1 2">
    <name type="scientific">Oikopleura dioica</name>
    <name type="common">Tunicate</name>
    <dbReference type="NCBI Taxonomy" id="34765"/>
    <lineage>
        <taxon>Eukaryota</taxon>
        <taxon>Metazoa</taxon>
        <taxon>Chordata</taxon>
        <taxon>Tunicata</taxon>
        <taxon>Appendicularia</taxon>
        <taxon>Copelata</taxon>
        <taxon>Oikopleuridae</taxon>
        <taxon>Oikopleura</taxon>
    </lineage>
</organism>
<reference evidence="1 2" key="1">
    <citation type="submission" date="2021-04" db="EMBL/GenBank/DDBJ databases">
        <authorList>
            <person name="Bliznina A."/>
        </authorList>
    </citation>
    <scope>NUCLEOTIDE SEQUENCE [LARGE SCALE GENOMIC DNA]</scope>
</reference>
<keyword evidence="2" id="KW-1185">Reference proteome</keyword>
<gene>
    <name evidence="1" type="ORF">OKIOD_LOCUS235</name>
</gene>
<sequence>MPRPKELDFANAPATSKPGYQPWYIPASNAGFGGDFFKNCSTCDVSLRPGLINVRDNKKDDRYKKPQREAVIAKMLDSIEKDTAFRIDYVEKGTELQVMSTRPQPEIRDEADLSGPFELVVPISESGNFAKFTCRGDNTKLTCGAIEAPYKENGRWAMTKRWVQSIDLPKNTVASTISVTVEKQNKRFIISGQTQFESPALSSLDISINLK</sequence>
<evidence type="ECO:0000313" key="1">
    <source>
        <dbReference type="EMBL" id="CAG5077301.1"/>
    </source>
</evidence>
<protein>
    <submittedName>
        <fullName evidence="1">Oidioi.mRNA.OKI2018_I69.PAR.g8677.t1.cds</fullName>
    </submittedName>
</protein>
<dbReference type="Proteomes" id="UP001158576">
    <property type="component" value="Chromosome PAR"/>
</dbReference>
<name>A0ABN7RJN6_OIKDI</name>
<evidence type="ECO:0000313" key="2">
    <source>
        <dbReference type="Proteomes" id="UP001158576"/>
    </source>
</evidence>